<dbReference type="STRING" id="211114.SAMN04489726_5306"/>
<dbReference type="SUPFAM" id="SSF53474">
    <property type="entry name" value="alpha/beta-Hydrolases"/>
    <property type="match status" value="1"/>
</dbReference>
<feature type="domain" description="AB hydrolase-1" evidence="1">
    <location>
        <begin position="14"/>
        <end position="221"/>
    </location>
</feature>
<proteinExistence type="predicted"/>
<dbReference type="InterPro" id="IPR029058">
    <property type="entry name" value="AB_hydrolase_fold"/>
</dbReference>
<accession>A0A1G9Z8W1</accession>
<keyword evidence="2" id="KW-0378">Hydrolase</keyword>
<dbReference type="Proteomes" id="UP000183376">
    <property type="component" value="Chromosome I"/>
</dbReference>
<evidence type="ECO:0000259" key="1">
    <source>
        <dbReference type="Pfam" id="PF12697"/>
    </source>
</evidence>
<dbReference type="eggNOG" id="COG1647">
    <property type="taxonomic scope" value="Bacteria"/>
</dbReference>
<dbReference type="InterPro" id="IPR000073">
    <property type="entry name" value="AB_hydrolase_1"/>
</dbReference>
<reference evidence="2 3" key="1">
    <citation type="submission" date="2016-10" db="EMBL/GenBank/DDBJ databases">
        <authorList>
            <person name="de Groot N.N."/>
        </authorList>
    </citation>
    <scope>NUCLEOTIDE SEQUENCE [LARGE SCALE GENOMIC DNA]</scope>
    <source>
        <strain evidence="2 3">DSM 44149</strain>
    </source>
</reference>
<dbReference type="GO" id="GO:0016787">
    <property type="term" value="F:hydrolase activity"/>
    <property type="evidence" value="ECO:0007669"/>
    <property type="project" value="UniProtKB-KW"/>
</dbReference>
<dbReference type="Pfam" id="PF12697">
    <property type="entry name" value="Abhydrolase_6"/>
    <property type="match status" value="1"/>
</dbReference>
<dbReference type="AlphaFoldDB" id="A0A1G9Z8W1"/>
<evidence type="ECO:0000313" key="2">
    <source>
        <dbReference type="EMBL" id="SDN17036.1"/>
    </source>
</evidence>
<sequence length="247" mass="25920">MTWQAHGSGDPVTVVVPGLGTTPGEARLPASGLPGTRVVLTLPGHGDAPGAPPGYWRYDRVADDVASVADEVGATAAIGTSLGAAALINLVAREPERFDRLALLLPAALTEPRRDPNLPLLRQAAAVARGDRAELRELMLEHLPRDIELGDYVDTRIAALMRLGDALAALPGQAPLSDPAQVAGVTADVLVIAATGDGQHPREVGEAVAKAFPHGRLEVLPTRAPLLTHRPRVRQLLTDWLARPSLG</sequence>
<dbReference type="Gene3D" id="3.40.50.1820">
    <property type="entry name" value="alpha/beta hydrolase"/>
    <property type="match status" value="1"/>
</dbReference>
<evidence type="ECO:0000313" key="3">
    <source>
        <dbReference type="Proteomes" id="UP000183376"/>
    </source>
</evidence>
<name>A0A1G9Z8W1_ALLAB</name>
<organism evidence="2 3">
    <name type="scientific">Allokutzneria albata</name>
    <name type="common">Kibdelosporangium albatum</name>
    <dbReference type="NCBI Taxonomy" id="211114"/>
    <lineage>
        <taxon>Bacteria</taxon>
        <taxon>Bacillati</taxon>
        <taxon>Actinomycetota</taxon>
        <taxon>Actinomycetes</taxon>
        <taxon>Pseudonocardiales</taxon>
        <taxon>Pseudonocardiaceae</taxon>
        <taxon>Allokutzneria</taxon>
    </lineage>
</organism>
<keyword evidence="3" id="KW-1185">Reference proteome</keyword>
<gene>
    <name evidence="2" type="ORF">SAMN04489726_5306</name>
</gene>
<dbReference type="EMBL" id="LT629701">
    <property type="protein sequence ID" value="SDN17036.1"/>
    <property type="molecule type" value="Genomic_DNA"/>
</dbReference>
<dbReference type="RefSeq" id="WP_162184790.1">
    <property type="nucleotide sequence ID" value="NZ_JOEF01000002.1"/>
</dbReference>
<protein>
    <submittedName>
        <fullName evidence="2">Alpha/beta hydrolase family protein</fullName>
    </submittedName>
</protein>